<name>A0A180G1E9_PUCT1</name>
<dbReference type="Gene3D" id="3.40.50.10810">
    <property type="entry name" value="Tandem AAA-ATPase domain"/>
    <property type="match status" value="1"/>
</dbReference>
<reference evidence="6" key="4">
    <citation type="submission" date="2025-05" db="UniProtKB">
        <authorList>
            <consortium name="EnsemblFungi"/>
        </authorList>
    </citation>
    <scope>IDENTIFICATION</scope>
    <source>
        <strain evidence="6">isolate 1-1 / race 1 (BBBD)</strain>
    </source>
</reference>
<dbReference type="Proteomes" id="UP000005240">
    <property type="component" value="Unassembled WGS sequence"/>
</dbReference>
<dbReference type="STRING" id="630390.A0A180G1E9"/>
<dbReference type="GO" id="GO:0005524">
    <property type="term" value="F:ATP binding"/>
    <property type="evidence" value="ECO:0007669"/>
    <property type="project" value="UniProtKB-KW"/>
</dbReference>
<dbReference type="InterPro" id="IPR000330">
    <property type="entry name" value="SNF2_N"/>
</dbReference>
<dbReference type="PANTHER" id="PTHR45626">
    <property type="entry name" value="TRANSCRIPTION TERMINATION FACTOR 2-RELATED"/>
    <property type="match status" value="1"/>
</dbReference>
<keyword evidence="2" id="KW-0378">Hydrolase</keyword>
<reference evidence="6 7" key="3">
    <citation type="journal article" date="2017" name="G3 (Bethesda)">
        <title>Comparative analysis highlights variable genome content of wheat rusts and divergence of the mating loci.</title>
        <authorList>
            <person name="Cuomo C.A."/>
            <person name="Bakkeren G."/>
            <person name="Khalil H.B."/>
            <person name="Panwar V."/>
            <person name="Joly D."/>
            <person name="Linning R."/>
            <person name="Sakthikumar S."/>
            <person name="Song X."/>
            <person name="Adiconis X."/>
            <person name="Fan L."/>
            <person name="Goldberg J.M."/>
            <person name="Levin J.Z."/>
            <person name="Young S."/>
            <person name="Zeng Q."/>
            <person name="Anikster Y."/>
            <person name="Bruce M."/>
            <person name="Wang M."/>
            <person name="Yin C."/>
            <person name="McCallum B."/>
            <person name="Szabo L.J."/>
            <person name="Hulbert S."/>
            <person name="Chen X."/>
            <person name="Fellers J.P."/>
        </authorList>
    </citation>
    <scope>NUCLEOTIDE SEQUENCE</scope>
    <source>
        <strain evidence="6">isolate 1-1 / race 1 (BBBD)</strain>
        <strain evidence="7">Isolate 1-1 / race 1 (BBBD)</strain>
    </source>
</reference>
<accession>A0A180G1E9</accession>
<dbReference type="SUPFAM" id="SSF52540">
    <property type="entry name" value="P-loop containing nucleoside triphosphate hydrolases"/>
    <property type="match status" value="2"/>
</dbReference>
<dbReference type="VEuPathDB" id="FungiDB:PTTG_29875"/>
<sequence>MGLGKTLTSLALIVTSKDAAELFANTNKQNLKATLVICPLSTLANWEAKIHKHLDPNLTKYAVYHGEERKKWTAHMLRENNIVLVTYDTVANLYESRCDELFGAIWFQTILDEAHVIRDQATKQSRDILALESQRKLCLTGTPLQNHLSDLYTLLQFIRLDPWSRDEVWQTFIKPSIRHKSEKAIQLLQQLLATVSLRRLKTDVLQLPPKIEEQVGLPLQEPWDKDYRRRYHDFADRFGVDRGSKSWDLAEVFQQLTMLRLYCDHPGLVDASQYDLPKQETSWHNSPKIVHLIEDLKAHLKSEQGGRIAKAVVFSQWTNFLGMVGFALVKNGIEYEKLDGTCSLQQREKSLARMRQQPDV</sequence>
<keyword evidence="7" id="KW-1185">Reference proteome</keyword>
<evidence type="ECO:0000256" key="1">
    <source>
        <dbReference type="ARBA" id="ARBA00022741"/>
    </source>
</evidence>
<evidence type="ECO:0000259" key="4">
    <source>
        <dbReference type="PROSITE" id="PS51192"/>
    </source>
</evidence>
<dbReference type="Gene3D" id="3.40.50.300">
    <property type="entry name" value="P-loop containing nucleotide triphosphate hydrolases"/>
    <property type="match status" value="1"/>
</dbReference>
<dbReference type="CDD" id="cd18008">
    <property type="entry name" value="DEXDc_SHPRH-like"/>
    <property type="match status" value="1"/>
</dbReference>
<dbReference type="AlphaFoldDB" id="A0A180G1E9"/>
<dbReference type="PANTHER" id="PTHR45626:SF22">
    <property type="entry name" value="DNA REPAIR PROTEIN RAD5"/>
    <property type="match status" value="1"/>
</dbReference>
<dbReference type="SMART" id="SM00487">
    <property type="entry name" value="DEXDc"/>
    <property type="match status" value="1"/>
</dbReference>
<dbReference type="PROSITE" id="PS51192">
    <property type="entry name" value="HELICASE_ATP_BIND_1"/>
    <property type="match status" value="1"/>
</dbReference>
<dbReference type="InterPro" id="IPR014001">
    <property type="entry name" value="Helicase_ATP-bd"/>
</dbReference>
<protein>
    <submittedName>
        <fullName evidence="6">Helicase ATP-binding domain-containing protein</fullName>
    </submittedName>
</protein>
<dbReference type="Pfam" id="PF00176">
    <property type="entry name" value="SNF2-rel_dom"/>
    <property type="match status" value="1"/>
</dbReference>
<gene>
    <name evidence="5" type="ORF">PTTG_29875</name>
</gene>
<reference evidence="5" key="1">
    <citation type="submission" date="2009-11" db="EMBL/GenBank/DDBJ databases">
        <authorList>
            <consortium name="The Broad Institute Genome Sequencing Platform"/>
            <person name="Ward D."/>
            <person name="Feldgarden M."/>
            <person name="Earl A."/>
            <person name="Young S.K."/>
            <person name="Zeng Q."/>
            <person name="Koehrsen M."/>
            <person name="Alvarado L."/>
            <person name="Berlin A."/>
            <person name="Bochicchio J."/>
            <person name="Borenstein D."/>
            <person name="Chapman S.B."/>
            <person name="Chen Z."/>
            <person name="Engels R."/>
            <person name="Freedman E."/>
            <person name="Gellesch M."/>
            <person name="Goldberg J."/>
            <person name="Griggs A."/>
            <person name="Gujja S."/>
            <person name="Heilman E."/>
            <person name="Heiman D."/>
            <person name="Hepburn T."/>
            <person name="Howarth C."/>
            <person name="Jen D."/>
            <person name="Larson L."/>
            <person name="Lewis B."/>
            <person name="Mehta T."/>
            <person name="Park D."/>
            <person name="Pearson M."/>
            <person name="Roberts A."/>
            <person name="Saif S."/>
            <person name="Shea T."/>
            <person name="Shenoy N."/>
            <person name="Sisk P."/>
            <person name="Stolte C."/>
            <person name="Sykes S."/>
            <person name="Thomson T."/>
            <person name="Walk T."/>
            <person name="White J."/>
            <person name="Yandava C."/>
            <person name="Izard J."/>
            <person name="Baranova O.V."/>
            <person name="Blanton J.M."/>
            <person name="Tanner A.C."/>
            <person name="Dewhirst F.E."/>
            <person name="Haas B."/>
            <person name="Nusbaum C."/>
            <person name="Birren B."/>
        </authorList>
    </citation>
    <scope>NUCLEOTIDE SEQUENCE [LARGE SCALE GENOMIC DNA]</scope>
    <source>
        <strain evidence="5">1-1 BBBD Race 1</strain>
    </source>
</reference>
<dbReference type="InterPro" id="IPR050628">
    <property type="entry name" value="SNF2_RAD54_helicase_TF"/>
</dbReference>
<dbReference type="EnsemblFungi" id="PTTG_29875-t43_1">
    <property type="protein sequence ID" value="PTTG_29875-t43_1-p1"/>
    <property type="gene ID" value="PTTG_29875"/>
</dbReference>
<dbReference type="InterPro" id="IPR027417">
    <property type="entry name" value="P-loop_NTPase"/>
</dbReference>
<keyword evidence="3" id="KW-0067">ATP-binding</keyword>
<dbReference type="GO" id="GO:0008094">
    <property type="term" value="F:ATP-dependent activity, acting on DNA"/>
    <property type="evidence" value="ECO:0007669"/>
    <property type="project" value="TreeGrafter"/>
</dbReference>
<dbReference type="GO" id="GO:0006281">
    <property type="term" value="P:DNA repair"/>
    <property type="evidence" value="ECO:0007669"/>
    <property type="project" value="TreeGrafter"/>
</dbReference>
<evidence type="ECO:0000313" key="5">
    <source>
        <dbReference type="EMBL" id="OAV86491.1"/>
    </source>
</evidence>
<evidence type="ECO:0000256" key="3">
    <source>
        <dbReference type="ARBA" id="ARBA00022840"/>
    </source>
</evidence>
<feature type="domain" description="Helicase ATP-binding" evidence="4">
    <location>
        <begin position="1"/>
        <end position="161"/>
    </location>
</feature>
<evidence type="ECO:0000313" key="7">
    <source>
        <dbReference type="Proteomes" id="UP000005240"/>
    </source>
</evidence>
<dbReference type="GO" id="GO:0005634">
    <property type="term" value="C:nucleus"/>
    <property type="evidence" value="ECO:0007669"/>
    <property type="project" value="TreeGrafter"/>
</dbReference>
<evidence type="ECO:0000313" key="6">
    <source>
        <dbReference type="EnsemblFungi" id="PTTG_29875-t43_1-p1"/>
    </source>
</evidence>
<dbReference type="InterPro" id="IPR038718">
    <property type="entry name" value="SNF2-like_sf"/>
</dbReference>
<reference evidence="5" key="2">
    <citation type="submission" date="2016-05" db="EMBL/GenBank/DDBJ databases">
        <title>Comparative analysis highlights variable genome content of wheat rusts and divergence of the mating loci.</title>
        <authorList>
            <person name="Cuomo C.A."/>
            <person name="Bakkeren G."/>
            <person name="Szabo L."/>
            <person name="Khalil H."/>
            <person name="Joly D."/>
            <person name="Goldberg J."/>
            <person name="Young S."/>
            <person name="Zeng Q."/>
            <person name="Fellers J."/>
        </authorList>
    </citation>
    <scope>NUCLEOTIDE SEQUENCE [LARGE SCALE GENOMIC DNA]</scope>
    <source>
        <strain evidence="5">1-1 BBBD Race 1</strain>
    </source>
</reference>
<dbReference type="GO" id="GO:0016787">
    <property type="term" value="F:hydrolase activity"/>
    <property type="evidence" value="ECO:0007669"/>
    <property type="project" value="UniProtKB-KW"/>
</dbReference>
<organism evidence="5">
    <name type="scientific">Puccinia triticina (isolate 1-1 / race 1 (BBBD))</name>
    <name type="common">Brown leaf rust fungus</name>
    <dbReference type="NCBI Taxonomy" id="630390"/>
    <lineage>
        <taxon>Eukaryota</taxon>
        <taxon>Fungi</taxon>
        <taxon>Dikarya</taxon>
        <taxon>Basidiomycota</taxon>
        <taxon>Pucciniomycotina</taxon>
        <taxon>Pucciniomycetes</taxon>
        <taxon>Pucciniales</taxon>
        <taxon>Pucciniaceae</taxon>
        <taxon>Puccinia</taxon>
    </lineage>
</organism>
<dbReference type="EMBL" id="ADAS02001084">
    <property type="protein sequence ID" value="OAV86491.1"/>
    <property type="molecule type" value="Genomic_DNA"/>
</dbReference>
<keyword evidence="1" id="KW-0547">Nucleotide-binding</keyword>
<proteinExistence type="predicted"/>
<dbReference type="OrthoDB" id="2757769at2759"/>
<evidence type="ECO:0000256" key="2">
    <source>
        <dbReference type="ARBA" id="ARBA00022801"/>
    </source>
</evidence>